<feature type="transmembrane region" description="Helical" evidence="1">
    <location>
        <begin position="51"/>
        <end position="71"/>
    </location>
</feature>
<keyword evidence="1" id="KW-1133">Transmembrane helix</keyword>
<keyword evidence="1" id="KW-0472">Membrane</keyword>
<keyword evidence="4" id="KW-1185">Reference proteome</keyword>
<keyword evidence="1" id="KW-0812">Transmembrane</keyword>
<organism evidence="3 4">
    <name type="scientific">Limnovirga soli</name>
    <dbReference type="NCBI Taxonomy" id="2656915"/>
    <lineage>
        <taxon>Bacteria</taxon>
        <taxon>Pseudomonadati</taxon>
        <taxon>Bacteroidota</taxon>
        <taxon>Chitinophagia</taxon>
        <taxon>Chitinophagales</taxon>
        <taxon>Chitinophagaceae</taxon>
        <taxon>Limnovirga</taxon>
    </lineage>
</organism>
<dbReference type="RefSeq" id="WP_171608574.1">
    <property type="nucleotide sequence ID" value="NZ_WHPF01000010.1"/>
</dbReference>
<sequence>MVPVQNGVYKKWLACICCLLAVTAISAHPINIAMERAATEDVVWFYFKMGIMHIIPLGTDHILFVTSLCLLSNKISTILWQASAFTVAHTITLALSMKSIIVAPSQLIEPVIALSIVFVAIENIILNELKPWRVVIVFLFGLVHGLGFASALNEVGLPRNNFFTSVLAFNAGVEIGQIAVILLVFLLLIIPFGKRLQYKKQVVFPLSVIIALIAGYWTIERVLSL</sequence>
<feature type="signal peptide" evidence="2">
    <location>
        <begin position="1"/>
        <end position="27"/>
    </location>
</feature>
<evidence type="ECO:0000313" key="4">
    <source>
        <dbReference type="Proteomes" id="UP000598971"/>
    </source>
</evidence>
<dbReference type="AlphaFoldDB" id="A0A8J8FIU1"/>
<comment type="caution">
    <text evidence="3">The sequence shown here is derived from an EMBL/GenBank/DDBJ whole genome shotgun (WGS) entry which is preliminary data.</text>
</comment>
<feature type="transmembrane region" description="Helical" evidence="1">
    <location>
        <begin position="132"/>
        <end position="152"/>
    </location>
</feature>
<name>A0A8J8FIU1_9BACT</name>
<feature type="transmembrane region" description="Helical" evidence="1">
    <location>
        <begin position="167"/>
        <end position="190"/>
    </location>
</feature>
<evidence type="ECO:0000313" key="3">
    <source>
        <dbReference type="EMBL" id="NNV56626.1"/>
    </source>
</evidence>
<accession>A0A8J8FIU1</accession>
<feature type="transmembrane region" description="Helical" evidence="1">
    <location>
        <begin position="202"/>
        <end position="219"/>
    </location>
</feature>
<gene>
    <name evidence="3" type="ORF">GD597_14230</name>
</gene>
<dbReference type="Pfam" id="PF13795">
    <property type="entry name" value="HupE_UreJ_2"/>
    <property type="match status" value="1"/>
</dbReference>
<feature type="transmembrane region" description="Helical" evidence="1">
    <location>
        <begin position="107"/>
        <end position="125"/>
    </location>
</feature>
<feature type="transmembrane region" description="Helical" evidence="1">
    <location>
        <begin position="78"/>
        <end position="101"/>
    </location>
</feature>
<protein>
    <submittedName>
        <fullName evidence="3">HupE/UreJ family protein</fullName>
    </submittedName>
</protein>
<evidence type="ECO:0000256" key="1">
    <source>
        <dbReference type="SAM" id="Phobius"/>
    </source>
</evidence>
<dbReference type="EMBL" id="WHPF01000010">
    <property type="protein sequence ID" value="NNV56626.1"/>
    <property type="molecule type" value="Genomic_DNA"/>
</dbReference>
<reference evidence="3" key="1">
    <citation type="submission" date="2019-10" db="EMBL/GenBank/DDBJ databases">
        <title>Draft genome sequence of Panacibacter sp. KCS-6.</title>
        <authorList>
            <person name="Yim K.J."/>
        </authorList>
    </citation>
    <scope>NUCLEOTIDE SEQUENCE</scope>
    <source>
        <strain evidence="3">KCS-6</strain>
    </source>
</reference>
<proteinExistence type="predicted"/>
<keyword evidence="2" id="KW-0732">Signal</keyword>
<feature type="chain" id="PRO_5035266000" evidence="2">
    <location>
        <begin position="28"/>
        <end position="225"/>
    </location>
</feature>
<dbReference type="Proteomes" id="UP000598971">
    <property type="component" value="Unassembled WGS sequence"/>
</dbReference>
<evidence type="ECO:0000256" key="2">
    <source>
        <dbReference type="SAM" id="SignalP"/>
    </source>
</evidence>
<dbReference type="InterPro" id="IPR032809">
    <property type="entry name" value="Put_HupE_UreJ"/>
</dbReference>